<feature type="compositionally biased region" description="Basic and acidic residues" evidence="1">
    <location>
        <begin position="1175"/>
        <end position="1185"/>
    </location>
</feature>
<proteinExistence type="predicted"/>
<feature type="transmembrane region" description="Helical" evidence="2">
    <location>
        <begin position="1319"/>
        <end position="1340"/>
    </location>
</feature>
<name>T0PSM7_SAPDV</name>
<evidence type="ECO:0000313" key="6">
    <source>
        <dbReference type="Proteomes" id="UP000030762"/>
    </source>
</evidence>
<dbReference type="VEuPathDB" id="FungiDB:SDRG_13812"/>
<dbReference type="PANTHER" id="PTHR31513">
    <property type="entry name" value="EPHRIN TYPE-B RECEPTOR"/>
    <property type="match status" value="1"/>
</dbReference>
<feature type="region of interest" description="Disordered" evidence="1">
    <location>
        <begin position="1464"/>
        <end position="1488"/>
    </location>
</feature>
<accession>T0PSM7</accession>
<sequence length="1521" mass="161344">MLLRRWIALALVLAASALGADVNDTILNTTQVVSPAAACPLLLCDPIASSPAACVVAAPITFECYDAPLLCNWETPRDVVLNAAISMTSNSTSCDVEVVWRIAGRAHFTENASIAVTTLNLFADDFHMSSDGILFAEHNMTISVEKQLRIDQDASLVAGGEEPGKSGGHVNMSASSLILHGSIKASGGDGQCVDGVCLAGGAGGQVTLIYNSIAEEIGHIYVSGGANPLTLSSQVASYSGSRDDLDDSIVLPVCLTGAAGRLLRIHTSTNGTRDGVLLISNAFNSMDYFGDLLPLSKVRCAVTPLTLSEIDPSVKSVTLEAEALVHFEDSASWGLHGDSELILEDATLVVKSNAILSVLVKQLVVRGTSTFVAPHGLHVSAAIVSIDFGAQMHLGYSATSTILASDGIHIDGNITSNVAAAVWTNTDPTGQLILESKKDLVISGYVSMPTVYAAADAALIVSGELESRKRMNKTDPVEYQFCSNMHTAASILSNYTISLFSGGPIVLGAEAKPGALTGAALLLCTDHAVTVGSNFRLSSSGFGYPANHGYGHGDCAHALGSGGGYGGNGADSFVTRRRQPTPISMAIGGLSYGTRPSTGLLGSGGGCDGGGAGGGVIVLGAHHLNLNGTIAADGMSGNNGAGGGSGGFVSLVVPNGLSGHGSLSASGGNASCADERLTANTSQTLCGGGGGGGRLRLQGCTDFTECANEFSGEYHVQGGSSDTKLPAPIGSIGTYFGFPCPPGYGGLLCRACPIGTFKEERGSDECISCHNAPPDSHYTMTGETSTECAWSCDPGYTGSHCLSPLEDFFEMFGGKLVVGVIALVLLLIIVAVGYIFKRDPYVKYRTGGETDHLLVIPPAKRPWYSLRCCRVGHWIWPRVGYPKLQERDLKDHIARLYFSGNNTQEAPLLLRTTVPSMLEPVLNSKEFAALAVQINKTLAFSTGGSILYTLVRWLCYPFASDVLLYRRHKKFNALKRLLAKYDHACMKGPRARALLNAVKVGYSHDYSLAYLELLHKEYSSSSCVPKSGWLVGKPRLPLVLLFAGLGSYESPLCLDPNDLLVRSLPQAPELDAFIDDQWIEVVAELNALLRIVDTSDDAECALRLQAVADFCHDQGVKRSLGGLQMALGRFYPHGDAKLGFQWGLFLTTTKYEAAKYASANDQMKTQQARRHDYSALPYPHDDRNSSGKRKSVHRHSVIGGIREAALSSPRTLAQAAALIAPPAPTNLYGNANNGTNSTSSTMPLGNSSAGGSPAVRVADYVGAIDESLPIPGVIMTSADFQQHAMHVMEKETTSLRHRLWARVKPANVAKPPDTSFHGWGVFVALIVLVIADLVTTMGMLVNLKCVENGTEVPACTKSVVYPVLLIYPLAILIAPVTGIISLAMGSAPFARKYALWNSCSLLNVLVAIVICYLKSDKLVALYVTRPLPLLPVTLLLLKAGEAYVVNIYIADMESNRRRRGWRGLMKRRDSDTSSPPDSPYNSPVQNRPDALLFMPNFKEPSSDAKARYGSLPTTHHHFGSI</sequence>
<keyword evidence="2" id="KW-0812">Transmembrane</keyword>
<dbReference type="Gene3D" id="2.10.50.10">
    <property type="entry name" value="Tumor Necrosis Factor Receptor, subunit A, domain 2"/>
    <property type="match status" value="1"/>
</dbReference>
<dbReference type="Proteomes" id="UP000030762">
    <property type="component" value="Unassembled WGS sequence"/>
</dbReference>
<dbReference type="EMBL" id="JH767194">
    <property type="protein sequence ID" value="EQC28484.1"/>
    <property type="molecule type" value="Genomic_DNA"/>
</dbReference>
<dbReference type="OMA" id="CQALEKT"/>
<keyword evidence="2" id="KW-0472">Membrane</keyword>
<feature type="chain" id="PRO_5004582680" description="DUF8003 domain-containing protein" evidence="3">
    <location>
        <begin position="20"/>
        <end position="1521"/>
    </location>
</feature>
<feature type="compositionally biased region" description="Low complexity" evidence="1">
    <location>
        <begin position="1472"/>
        <end position="1483"/>
    </location>
</feature>
<keyword evidence="3" id="KW-0732">Signal</keyword>
<organism evidence="5 6">
    <name type="scientific">Saprolegnia diclina (strain VS20)</name>
    <dbReference type="NCBI Taxonomy" id="1156394"/>
    <lineage>
        <taxon>Eukaryota</taxon>
        <taxon>Sar</taxon>
        <taxon>Stramenopiles</taxon>
        <taxon>Oomycota</taxon>
        <taxon>Saprolegniomycetes</taxon>
        <taxon>Saprolegniales</taxon>
        <taxon>Saprolegniaceae</taxon>
        <taxon>Saprolegnia</taxon>
    </lineage>
</organism>
<gene>
    <name evidence="5" type="ORF">SDRG_13812</name>
</gene>
<dbReference type="PANTHER" id="PTHR31513:SF2">
    <property type="entry name" value="MRAZ"/>
    <property type="match status" value="1"/>
</dbReference>
<feature type="transmembrane region" description="Helical" evidence="2">
    <location>
        <begin position="816"/>
        <end position="836"/>
    </location>
</feature>
<dbReference type="eggNOG" id="ENOG502QUFZ">
    <property type="taxonomic scope" value="Eukaryota"/>
</dbReference>
<dbReference type="RefSeq" id="XP_008618132.1">
    <property type="nucleotide sequence ID" value="XM_008619910.1"/>
</dbReference>
<feature type="domain" description="DUF8003" evidence="4">
    <location>
        <begin position="736"/>
        <end position="801"/>
    </location>
</feature>
<dbReference type="Pfam" id="PF26010">
    <property type="entry name" value="DUF8003"/>
    <property type="match status" value="1"/>
</dbReference>
<feature type="transmembrane region" description="Helical" evidence="2">
    <location>
        <begin position="1360"/>
        <end position="1382"/>
    </location>
</feature>
<protein>
    <recommendedName>
        <fullName evidence="4">DUF8003 domain-containing protein</fullName>
    </recommendedName>
</protein>
<evidence type="ECO:0000256" key="2">
    <source>
        <dbReference type="SAM" id="Phobius"/>
    </source>
</evidence>
<feature type="region of interest" description="Disordered" evidence="1">
    <location>
        <begin position="1502"/>
        <end position="1521"/>
    </location>
</feature>
<dbReference type="InParanoid" id="T0PSM7"/>
<dbReference type="InterPro" id="IPR058316">
    <property type="entry name" value="DUF8003"/>
</dbReference>
<evidence type="ECO:0000256" key="3">
    <source>
        <dbReference type="SAM" id="SignalP"/>
    </source>
</evidence>
<dbReference type="OrthoDB" id="122018at2759"/>
<keyword evidence="6" id="KW-1185">Reference proteome</keyword>
<dbReference type="STRING" id="1156394.T0PSM7"/>
<feature type="region of interest" description="Disordered" evidence="1">
    <location>
        <begin position="1175"/>
        <end position="1194"/>
    </location>
</feature>
<evidence type="ECO:0000256" key="1">
    <source>
        <dbReference type="SAM" id="MobiDB-lite"/>
    </source>
</evidence>
<feature type="signal peptide" evidence="3">
    <location>
        <begin position="1"/>
        <end position="19"/>
    </location>
</feature>
<keyword evidence="2" id="KW-1133">Transmembrane helix</keyword>
<feature type="transmembrane region" description="Helical" evidence="2">
    <location>
        <begin position="1394"/>
        <end position="1415"/>
    </location>
</feature>
<reference evidence="5 6" key="1">
    <citation type="submission" date="2012-04" db="EMBL/GenBank/DDBJ databases">
        <title>The Genome Sequence of Saprolegnia declina VS20.</title>
        <authorList>
            <consortium name="The Broad Institute Genome Sequencing Platform"/>
            <person name="Russ C."/>
            <person name="Nusbaum C."/>
            <person name="Tyler B."/>
            <person name="van West P."/>
            <person name="Dieguez-Uribeondo J."/>
            <person name="de Bruijn I."/>
            <person name="Tripathy S."/>
            <person name="Jiang R."/>
            <person name="Young S.K."/>
            <person name="Zeng Q."/>
            <person name="Gargeya S."/>
            <person name="Fitzgerald M."/>
            <person name="Haas B."/>
            <person name="Abouelleil A."/>
            <person name="Alvarado L."/>
            <person name="Arachchi H.M."/>
            <person name="Berlin A."/>
            <person name="Chapman S.B."/>
            <person name="Goldberg J."/>
            <person name="Griggs A."/>
            <person name="Gujja S."/>
            <person name="Hansen M."/>
            <person name="Howarth C."/>
            <person name="Imamovic A."/>
            <person name="Larimer J."/>
            <person name="McCowen C."/>
            <person name="Montmayeur A."/>
            <person name="Murphy C."/>
            <person name="Neiman D."/>
            <person name="Pearson M."/>
            <person name="Priest M."/>
            <person name="Roberts A."/>
            <person name="Saif S."/>
            <person name="Shea T."/>
            <person name="Sisk P."/>
            <person name="Sykes S."/>
            <person name="Wortman J."/>
            <person name="Nusbaum C."/>
            <person name="Birren B."/>
        </authorList>
    </citation>
    <scope>NUCLEOTIDE SEQUENCE [LARGE SCALE GENOMIC DNA]</scope>
    <source>
        <strain evidence="5 6">VS20</strain>
    </source>
</reference>
<feature type="transmembrane region" description="Helical" evidence="2">
    <location>
        <begin position="1427"/>
        <end position="1449"/>
    </location>
</feature>
<evidence type="ECO:0000313" key="5">
    <source>
        <dbReference type="EMBL" id="EQC28484.1"/>
    </source>
</evidence>
<dbReference type="GeneID" id="19954539"/>
<evidence type="ECO:0000259" key="4">
    <source>
        <dbReference type="Pfam" id="PF26010"/>
    </source>
</evidence>